<dbReference type="Pfam" id="PF00651">
    <property type="entry name" value="BTB"/>
    <property type="match status" value="1"/>
</dbReference>
<evidence type="ECO:0000259" key="1">
    <source>
        <dbReference type="PROSITE" id="PS50097"/>
    </source>
</evidence>
<dbReference type="CDD" id="cd18186">
    <property type="entry name" value="BTB_POZ_ZBTB_KLHL-like"/>
    <property type="match status" value="1"/>
</dbReference>
<gene>
    <name evidence="2" type="ORF">BDQ12DRAFT_735184</name>
</gene>
<dbReference type="STRING" id="68775.A0A5C3M0M3"/>
<accession>A0A5C3M0M3</accession>
<reference evidence="2 3" key="1">
    <citation type="journal article" date="2019" name="Nat. Ecol. Evol.">
        <title>Megaphylogeny resolves global patterns of mushroom evolution.</title>
        <authorList>
            <person name="Varga T."/>
            <person name="Krizsan K."/>
            <person name="Foldi C."/>
            <person name="Dima B."/>
            <person name="Sanchez-Garcia M."/>
            <person name="Sanchez-Ramirez S."/>
            <person name="Szollosi G.J."/>
            <person name="Szarkandi J.G."/>
            <person name="Papp V."/>
            <person name="Albert L."/>
            <person name="Andreopoulos W."/>
            <person name="Angelini C."/>
            <person name="Antonin V."/>
            <person name="Barry K.W."/>
            <person name="Bougher N.L."/>
            <person name="Buchanan P."/>
            <person name="Buyck B."/>
            <person name="Bense V."/>
            <person name="Catcheside P."/>
            <person name="Chovatia M."/>
            <person name="Cooper J."/>
            <person name="Damon W."/>
            <person name="Desjardin D."/>
            <person name="Finy P."/>
            <person name="Geml J."/>
            <person name="Haridas S."/>
            <person name="Hughes K."/>
            <person name="Justo A."/>
            <person name="Karasinski D."/>
            <person name="Kautmanova I."/>
            <person name="Kiss B."/>
            <person name="Kocsube S."/>
            <person name="Kotiranta H."/>
            <person name="LaButti K.M."/>
            <person name="Lechner B.E."/>
            <person name="Liimatainen K."/>
            <person name="Lipzen A."/>
            <person name="Lukacs Z."/>
            <person name="Mihaltcheva S."/>
            <person name="Morgado L.N."/>
            <person name="Niskanen T."/>
            <person name="Noordeloos M.E."/>
            <person name="Ohm R.A."/>
            <person name="Ortiz-Santana B."/>
            <person name="Ovrebo C."/>
            <person name="Racz N."/>
            <person name="Riley R."/>
            <person name="Savchenko A."/>
            <person name="Shiryaev A."/>
            <person name="Soop K."/>
            <person name="Spirin V."/>
            <person name="Szebenyi C."/>
            <person name="Tomsovsky M."/>
            <person name="Tulloss R.E."/>
            <person name="Uehling J."/>
            <person name="Grigoriev I.V."/>
            <person name="Vagvolgyi C."/>
            <person name="Papp T."/>
            <person name="Martin F.M."/>
            <person name="Miettinen O."/>
            <person name="Hibbett D.S."/>
            <person name="Nagy L.G."/>
        </authorList>
    </citation>
    <scope>NUCLEOTIDE SEQUENCE [LARGE SCALE GENOMIC DNA]</scope>
    <source>
        <strain evidence="2 3">CBS 166.37</strain>
    </source>
</reference>
<proteinExistence type="predicted"/>
<dbReference type="AlphaFoldDB" id="A0A5C3M0M3"/>
<dbReference type="Gene3D" id="3.30.710.10">
    <property type="entry name" value="Potassium Channel Kv1.1, Chain A"/>
    <property type="match status" value="1"/>
</dbReference>
<dbReference type="EMBL" id="ML213601">
    <property type="protein sequence ID" value="TFK38969.1"/>
    <property type="molecule type" value="Genomic_DNA"/>
</dbReference>
<dbReference type="OrthoDB" id="3217871at2759"/>
<sequence length="322" mass="36735">MSLYEGPALKRQRTYSSYAEEPLSRSSLWFEDGSVVLQAESTQFRVHRTVLARHSVVFHDMFLVPQPPDEPTVEGCAVVHLADSAEDVYHVLAALYDKNYNIRDSLPYPAVAAMLRLGLKYQFDHLRDEAVARLTSEFPNNLEAWELLPSEYTHIKAQKGILFDIINLALQFSIRSILPVAYYLCLDDIETLFSGEKREDNTVAQVPPAVLSACVLGRDKIITAMATHTLGWLNDTDISQECKGKDKCSEDRATLTRMIWKPLPEYTRGLEKWTDELSLYGSLCRPCTDEAKRIHAAGREKMWELLPTFFGLPDWQELKNFD</sequence>
<dbReference type="SUPFAM" id="SSF54695">
    <property type="entry name" value="POZ domain"/>
    <property type="match status" value="1"/>
</dbReference>
<protein>
    <recommendedName>
        <fullName evidence="1">BTB domain-containing protein</fullName>
    </recommendedName>
</protein>
<name>A0A5C3M0M3_9AGAR</name>
<dbReference type="Proteomes" id="UP000308652">
    <property type="component" value="Unassembled WGS sequence"/>
</dbReference>
<dbReference type="InterPro" id="IPR000210">
    <property type="entry name" value="BTB/POZ_dom"/>
</dbReference>
<keyword evidence="3" id="KW-1185">Reference proteome</keyword>
<evidence type="ECO:0000313" key="3">
    <source>
        <dbReference type="Proteomes" id="UP000308652"/>
    </source>
</evidence>
<dbReference type="PROSITE" id="PS50097">
    <property type="entry name" value="BTB"/>
    <property type="match status" value="1"/>
</dbReference>
<dbReference type="SMART" id="SM00225">
    <property type="entry name" value="BTB"/>
    <property type="match status" value="1"/>
</dbReference>
<dbReference type="InterPro" id="IPR011333">
    <property type="entry name" value="SKP1/BTB/POZ_sf"/>
</dbReference>
<feature type="domain" description="BTB" evidence="1">
    <location>
        <begin position="33"/>
        <end position="104"/>
    </location>
</feature>
<evidence type="ECO:0000313" key="2">
    <source>
        <dbReference type="EMBL" id="TFK38969.1"/>
    </source>
</evidence>
<organism evidence="2 3">
    <name type="scientific">Crucibulum laeve</name>
    <dbReference type="NCBI Taxonomy" id="68775"/>
    <lineage>
        <taxon>Eukaryota</taxon>
        <taxon>Fungi</taxon>
        <taxon>Dikarya</taxon>
        <taxon>Basidiomycota</taxon>
        <taxon>Agaricomycotina</taxon>
        <taxon>Agaricomycetes</taxon>
        <taxon>Agaricomycetidae</taxon>
        <taxon>Agaricales</taxon>
        <taxon>Agaricineae</taxon>
        <taxon>Nidulariaceae</taxon>
        <taxon>Crucibulum</taxon>
    </lineage>
</organism>